<dbReference type="EMBL" id="BFAV01000157">
    <property type="protein sequence ID" value="GBF35269.1"/>
    <property type="molecule type" value="Genomic_DNA"/>
</dbReference>
<evidence type="ECO:0000313" key="2">
    <source>
        <dbReference type="EMBL" id="GBF35269.1"/>
    </source>
</evidence>
<keyword evidence="3" id="KW-1185">Reference proteome</keyword>
<dbReference type="AlphaFoldDB" id="A0A2L2XFY8"/>
<dbReference type="Proteomes" id="UP000239549">
    <property type="component" value="Unassembled WGS sequence"/>
</dbReference>
<gene>
    <name evidence="2" type="ORF">DCCM_4392</name>
</gene>
<dbReference type="RefSeq" id="WP_104373341.1">
    <property type="nucleotide sequence ID" value="NZ_BFAV01000157.1"/>
</dbReference>
<organism evidence="2 3">
    <name type="scientific">Desulfocucumis palustris</name>
    <dbReference type="NCBI Taxonomy" id="1898651"/>
    <lineage>
        <taxon>Bacteria</taxon>
        <taxon>Bacillati</taxon>
        <taxon>Bacillota</taxon>
        <taxon>Clostridia</taxon>
        <taxon>Eubacteriales</taxon>
        <taxon>Desulfocucumaceae</taxon>
        <taxon>Desulfocucumis</taxon>
    </lineage>
</organism>
<feature type="transmembrane region" description="Helical" evidence="1">
    <location>
        <begin position="38"/>
        <end position="57"/>
    </location>
</feature>
<evidence type="ECO:0000256" key="1">
    <source>
        <dbReference type="SAM" id="Phobius"/>
    </source>
</evidence>
<evidence type="ECO:0000313" key="3">
    <source>
        <dbReference type="Proteomes" id="UP000239549"/>
    </source>
</evidence>
<dbReference type="OrthoDB" id="1809712at2"/>
<keyword evidence="1" id="KW-0812">Transmembrane</keyword>
<comment type="caution">
    <text evidence="2">The sequence shown here is derived from an EMBL/GenBank/DDBJ whole genome shotgun (WGS) entry which is preliminary data.</text>
</comment>
<reference evidence="3" key="1">
    <citation type="submission" date="2018-02" db="EMBL/GenBank/DDBJ databases">
        <title>Genome sequence of Desulfocucumis palustris strain NAW-5.</title>
        <authorList>
            <person name="Watanabe M."/>
            <person name="Kojima H."/>
            <person name="Fukui M."/>
        </authorList>
    </citation>
    <scope>NUCLEOTIDE SEQUENCE [LARGE SCALE GENOMIC DNA]</scope>
    <source>
        <strain evidence="3">NAW-5</strain>
    </source>
</reference>
<keyword evidence="1" id="KW-0472">Membrane</keyword>
<protein>
    <submittedName>
        <fullName evidence="2">Uncharacterized protein</fullName>
    </submittedName>
</protein>
<keyword evidence="1" id="KW-1133">Transmembrane helix</keyword>
<name>A0A2L2XFY8_9FIRM</name>
<sequence>MIKKKLAYWISGTLTAFTGVYAVRVLSLQMPDSSRVTTLLTGYILAIAGLFIITLGTRKKNT</sequence>
<accession>A0A2L2XFY8</accession>
<proteinExistence type="predicted"/>